<feature type="transmembrane region" description="Helical" evidence="1">
    <location>
        <begin position="76"/>
        <end position="97"/>
    </location>
</feature>
<evidence type="ECO:0008006" key="4">
    <source>
        <dbReference type="Google" id="ProtNLM"/>
    </source>
</evidence>
<protein>
    <recommendedName>
        <fullName evidence="4">Heparan-alpha-glucosaminide N-acetyltransferase catalytic domain-containing protein</fullName>
    </recommendedName>
</protein>
<dbReference type="EMBL" id="JACMSC010000022">
    <property type="protein sequence ID" value="KAG6468843.1"/>
    <property type="molecule type" value="Genomic_DNA"/>
</dbReference>
<evidence type="ECO:0000313" key="2">
    <source>
        <dbReference type="EMBL" id="KAG6468843.1"/>
    </source>
</evidence>
<accession>A0A8J5BWA3</accession>
<feature type="transmembrane region" description="Helical" evidence="1">
    <location>
        <begin position="117"/>
        <end position="140"/>
    </location>
</feature>
<proteinExistence type="predicted"/>
<keyword evidence="1" id="KW-0812">Transmembrane</keyword>
<keyword evidence="1" id="KW-0472">Membrane</keyword>
<feature type="transmembrane region" description="Helical" evidence="1">
    <location>
        <begin position="394"/>
        <end position="416"/>
    </location>
</feature>
<feature type="transmembrane region" description="Helical" evidence="1">
    <location>
        <begin position="152"/>
        <end position="171"/>
    </location>
</feature>
<feature type="transmembrane region" description="Helical" evidence="1">
    <location>
        <begin position="191"/>
        <end position="209"/>
    </location>
</feature>
<keyword evidence="1" id="KW-1133">Transmembrane helix</keyword>
<feature type="transmembrane region" description="Helical" evidence="1">
    <location>
        <begin position="436"/>
        <end position="456"/>
    </location>
</feature>
<feature type="transmembrane region" description="Helical" evidence="1">
    <location>
        <begin position="229"/>
        <end position="247"/>
    </location>
</feature>
<dbReference type="AlphaFoldDB" id="A0A8J5BWA3"/>
<organism evidence="2 3">
    <name type="scientific">Zingiber officinale</name>
    <name type="common">Ginger</name>
    <name type="synonym">Amomum zingiber</name>
    <dbReference type="NCBI Taxonomy" id="94328"/>
    <lineage>
        <taxon>Eukaryota</taxon>
        <taxon>Viridiplantae</taxon>
        <taxon>Streptophyta</taxon>
        <taxon>Embryophyta</taxon>
        <taxon>Tracheophyta</taxon>
        <taxon>Spermatophyta</taxon>
        <taxon>Magnoliopsida</taxon>
        <taxon>Liliopsida</taxon>
        <taxon>Zingiberales</taxon>
        <taxon>Zingiberaceae</taxon>
        <taxon>Zingiber</taxon>
    </lineage>
</organism>
<feature type="transmembrane region" description="Helical" evidence="1">
    <location>
        <begin position="334"/>
        <end position="355"/>
    </location>
</feature>
<dbReference type="PANTHER" id="PTHR31061:SF24">
    <property type="entry name" value="LD22376P"/>
    <property type="match status" value="1"/>
</dbReference>
<feature type="transmembrane region" description="Helical" evidence="1">
    <location>
        <begin position="367"/>
        <end position="388"/>
    </location>
</feature>
<sequence>MGAYELIKGEENAGAAALEALHSTEDLETICDASWKKDKPSASAVATRNRLVSLDVFRGLTVASWGRIATDHPKHVLILFYLCCSTDQQICSLQLMIFVDYAGGFLPAVNHSPWNGIALADFVMPFFLFIVGVALSLTYKRVPNKVLATKKVILRASKLFLVGLIVQGGYFHGLRNLNYGVDMSKIRWMGVLQRIAIAYLFAAICEIWLKTDDNIDSGSSVSRLDKLQLLLCLVLTAIYTILLYGLYVPDWQYEIPAEGFTTKFFSVKCGVRGDTGPSCNAVGMIDRKILGIQHLHHHPVYERMKQCSIYSPASGPLPFDAPSWCQAPFDPEGVLSSVMAIVTCLIGLQFGHVIIQMKHHKARIIHWAIPSLFLITLACIMEVIGMHINKPLYSVSYTCITTGAAGILFTVAYVLVDVFGYRRPTLAMEWLGKHALMVYILIGCNILPVLIQGFYWKEPQNNLVTKLLRLIGIH</sequence>
<dbReference type="PANTHER" id="PTHR31061">
    <property type="entry name" value="LD22376P"/>
    <property type="match status" value="1"/>
</dbReference>
<evidence type="ECO:0000313" key="3">
    <source>
        <dbReference type="Proteomes" id="UP000734854"/>
    </source>
</evidence>
<reference evidence="2 3" key="1">
    <citation type="submission" date="2020-08" db="EMBL/GenBank/DDBJ databases">
        <title>Plant Genome Project.</title>
        <authorList>
            <person name="Zhang R.-G."/>
        </authorList>
    </citation>
    <scope>NUCLEOTIDE SEQUENCE [LARGE SCALE GENOMIC DNA]</scope>
    <source>
        <tissue evidence="2">Rhizome</tissue>
    </source>
</reference>
<name>A0A8J5BWA3_ZINOF</name>
<comment type="caution">
    <text evidence="2">The sequence shown here is derived from an EMBL/GenBank/DDBJ whole genome shotgun (WGS) entry which is preliminary data.</text>
</comment>
<gene>
    <name evidence="2" type="ORF">ZIOFF_073536</name>
</gene>
<keyword evidence="3" id="KW-1185">Reference proteome</keyword>
<dbReference type="Proteomes" id="UP000734854">
    <property type="component" value="Unassembled WGS sequence"/>
</dbReference>
<evidence type="ECO:0000256" key="1">
    <source>
        <dbReference type="SAM" id="Phobius"/>
    </source>
</evidence>